<keyword evidence="1" id="KW-0732">Signal</keyword>
<accession>A0A7Y6B490</accession>
<evidence type="ECO:0000313" key="3">
    <source>
        <dbReference type="Proteomes" id="UP000536441"/>
    </source>
</evidence>
<dbReference type="Proteomes" id="UP000536441">
    <property type="component" value="Unassembled WGS sequence"/>
</dbReference>
<organism evidence="2 3">
    <name type="scientific">Sphingomonas zeae</name>
    <dbReference type="NCBI Taxonomy" id="1646122"/>
    <lineage>
        <taxon>Bacteria</taxon>
        <taxon>Pseudomonadati</taxon>
        <taxon>Pseudomonadota</taxon>
        <taxon>Alphaproteobacteria</taxon>
        <taxon>Sphingomonadales</taxon>
        <taxon>Sphingomonadaceae</taxon>
        <taxon>Sphingomonas</taxon>
    </lineage>
</organism>
<feature type="signal peptide" evidence="1">
    <location>
        <begin position="1"/>
        <end position="18"/>
    </location>
</feature>
<reference evidence="2 3" key="1">
    <citation type="submission" date="2020-05" db="EMBL/GenBank/DDBJ databases">
        <title>Genome Sequencing of Type Strains.</title>
        <authorList>
            <person name="Lemaire J.F."/>
            <person name="Inderbitzin P."/>
            <person name="Gregorio O.A."/>
            <person name="Collins S.B."/>
            <person name="Wespe N."/>
            <person name="Knight-Connoni V."/>
        </authorList>
    </citation>
    <scope>NUCLEOTIDE SEQUENCE [LARGE SCALE GENOMIC DNA]</scope>
    <source>
        <strain evidence="2 3">DSM 100049</strain>
    </source>
</reference>
<comment type="caution">
    <text evidence="2">The sequence shown here is derived from an EMBL/GenBank/DDBJ whole genome shotgun (WGS) entry which is preliminary data.</text>
</comment>
<evidence type="ECO:0008006" key="4">
    <source>
        <dbReference type="Google" id="ProtNLM"/>
    </source>
</evidence>
<name>A0A7Y6B490_9SPHN</name>
<protein>
    <recommendedName>
        <fullName evidence="4">DUF922 domain-containing protein</fullName>
    </recommendedName>
</protein>
<evidence type="ECO:0000313" key="2">
    <source>
        <dbReference type="EMBL" id="NUU47109.1"/>
    </source>
</evidence>
<dbReference type="RefSeq" id="WP_183988960.1">
    <property type="nucleotide sequence ID" value="NZ_CBCRYR010000022.1"/>
</dbReference>
<evidence type="ECO:0000256" key="1">
    <source>
        <dbReference type="SAM" id="SignalP"/>
    </source>
</evidence>
<feature type="chain" id="PRO_5031270222" description="DUF922 domain-containing protein" evidence="1">
    <location>
        <begin position="19"/>
        <end position="150"/>
    </location>
</feature>
<keyword evidence="3" id="KW-1185">Reference proteome</keyword>
<proteinExistence type="predicted"/>
<dbReference type="AlphaFoldDB" id="A0A7Y6B490"/>
<sequence>MMMNMLLIAGLALGGAVASDGALEHRVQLDHHSGPVAVRYSADVGVAHKQIGAVTTGGRPSTLRCVWSANVTIHREARGSSGTTLARSAGRDGVIEGSRPGWCSANRAAIAQEVAARRDAVRDHLQAVVQEDHGQLRRELDGLHSETRTG</sequence>
<dbReference type="EMBL" id="JABMCH010000062">
    <property type="protein sequence ID" value="NUU47109.1"/>
    <property type="molecule type" value="Genomic_DNA"/>
</dbReference>
<gene>
    <name evidence="2" type="ORF">HP438_09000</name>
</gene>